<reference evidence="3" key="1">
    <citation type="journal article" date="2019" name="Int. J. Syst. Evol. Microbiol.">
        <title>The Global Catalogue of Microorganisms (GCM) 10K type strain sequencing project: providing services to taxonomists for standard genome sequencing and annotation.</title>
        <authorList>
            <consortium name="The Broad Institute Genomics Platform"/>
            <consortium name="The Broad Institute Genome Sequencing Center for Infectious Disease"/>
            <person name="Wu L."/>
            <person name="Ma J."/>
        </authorList>
    </citation>
    <scope>NUCLEOTIDE SEQUENCE [LARGE SCALE GENOMIC DNA]</scope>
    <source>
        <strain evidence="3">CGMCC 1.3240</strain>
    </source>
</reference>
<dbReference type="RefSeq" id="WP_379187232.1">
    <property type="nucleotide sequence ID" value="NZ_JBHSOW010000023.1"/>
</dbReference>
<gene>
    <name evidence="2" type="ORF">ACFPYJ_06360</name>
</gene>
<dbReference type="EMBL" id="JBHSOW010000023">
    <property type="protein sequence ID" value="MFC5648755.1"/>
    <property type="molecule type" value="Genomic_DNA"/>
</dbReference>
<evidence type="ECO:0008006" key="4">
    <source>
        <dbReference type="Google" id="ProtNLM"/>
    </source>
</evidence>
<dbReference type="Proteomes" id="UP001596047">
    <property type="component" value="Unassembled WGS sequence"/>
</dbReference>
<organism evidence="2 3">
    <name type="scientific">Paenibacillus solisilvae</name>
    <dbReference type="NCBI Taxonomy" id="2486751"/>
    <lineage>
        <taxon>Bacteria</taxon>
        <taxon>Bacillati</taxon>
        <taxon>Bacillota</taxon>
        <taxon>Bacilli</taxon>
        <taxon>Bacillales</taxon>
        <taxon>Paenibacillaceae</taxon>
        <taxon>Paenibacillus</taxon>
    </lineage>
</organism>
<feature type="region of interest" description="Disordered" evidence="1">
    <location>
        <begin position="1"/>
        <end position="27"/>
    </location>
</feature>
<evidence type="ECO:0000313" key="2">
    <source>
        <dbReference type="EMBL" id="MFC5648755.1"/>
    </source>
</evidence>
<proteinExistence type="predicted"/>
<accession>A0ABW0VT52</accession>
<comment type="caution">
    <text evidence="2">The sequence shown here is derived from an EMBL/GenBank/DDBJ whole genome shotgun (WGS) entry which is preliminary data.</text>
</comment>
<name>A0ABW0VT52_9BACL</name>
<evidence type="ECO:0000256" key="1">
    <source>
        <dbReference type="SAM" id="MobiDB-lite"/>
    </source>
</evidence>
<keyword evidence="3" id="KW-1185">Reference proteome</keyword>
<evidence type="ECO:0000313" key="3">
    <source>
        <dbReference type="Proteomes" id="UP001596047"/>
    </source>
</evidence>
<sequence length="119" mass="13347">MDRMEMDGSTESAGYAPPAGMAAIGETDGMEETLIERFKRYYEDYRMTSGVDSSFQNASEALTASVLNLVGQSADNGDLDAIRNLMHEYGEIRLSTQASNDSLKERFELEHKQRYNPSY</sequence>
<protein>
    <recommendedName>
        <fullName evidence="4">DUF3243 domain-containing protein</fullName>
    </recommendedName>
</protein>